<comment type="caution">
    <text evidence="4">The sequence shown here is derived from an EMBL/GenBank/DDBJ whole genome shotgun (WGS) entry which is preliminary data.</text>
</comment>
<dbReference type="Proteomes" id="UP000548632">
    <property type="component" value="Unassembled WGS sequence"/>
</dbReference>
<sequence length="392" mass="43922">MSYHFCICAGASIAFAVICAVATAAPTPATDLLTTQTQQLDAVAQQVDVLQQTLHAQAQRRDQLYRDLEQNERDIADLTRAGRDFAHLLAEQQQVMDKLQQRRQVAHSHLRQMQATLADLVRTAYLMGRGDRLRLVLNQEDLGRTGRLFGYYQCVSRERSQQVARVQQQTAALDQLQRTVADETDRLAYLAQRQEETRQRLTAAQRTQTAVVQQLQKMIRDGEGRVANLTNNINQFREKIAALRRHGEIRAEVELQPDAISARQGQLNWPVTNPRLLSRFRAGRAMDLHSDGVLIAAPPGSEVHAVHAGQVVFADWLRGFGLLMVLDHGDSYLTLYGHNQTLLKEQGEWVAAGDVIALVGDSGGHTDNGLYFAIRQHGEAINPQRWCVAINK</sequence>
<evidence type="ECO:0000259" key="3">
    <source>
        <dbReference type="Pfam" id="PF01551"/>
    </source>
</evidence>
<proteinExistence type="predicted"/>
<dbReference type="AlphaFoldDB" id="A0A839HEC0"/>
<dbReference type="FunFam" id="2.70.70.10:FF:000003">
    <property type="entry name" value="Murein hydrolase activator EnvC"/>
    <property type="match status" value="1"/>
</dbReference>
<dbReference type="GO" id="GO:0004222">
    <property type="term" value="F:metalloendopeptidase activity"/>
    <property type="evidence" value="ECO:0007669"/>
    <property type="project" value="TreeGrafter"/>
</dbReference>
<keyword evidence="2" id="KW-0732">Signal</keyword>
<reference evidence="4 5" key="1">
    <citation type="journal article" date="2020" name="Arch. Microbiol.">
        <title>The genome sequence of the giant phototrophic gammaproteobacterium Thiospirillum jenense gives insight into its physiological properties and phylogenetic relationships.</title>
        <authorList>
            <person name="Imhoff J.F."/>
            <person name="Meyer T.E."/>
            <person name="Kyndt J.A."/>
        </authorList>
    </citation>
    <scope>NUCLEOTIDE SEQUENCE [LARGE SCALE GENOMIC DNA]</scope>
    <source>
        <strain evidence="4 5">DSM 216</strain>
    </source>
</reference>
<feature type="domain" description="M23ase beta-sheet core" evidence="3">
    <location>
        <begin position="290"/>
        <end position="383"/>
    </location>
</feature>
<feature type="coiled-coil region" evidence="1">
    <location>
        <begin position="166"/>
        <end position="246"/>
    </location>
</feature>
<dbReference type="EMBL" id="JABVCQ010000019">
    <property type="protein sequence ID" value="MBB1126470.1"/>
    <property type="molecule type" value="Genomic_DNA"/>
</dbReference>
<evidence type="ECO:0000256" key="1">
    <source>
        <dbReference type="SAM" id="Coils"/>
    </source>
</evidence>
<evidence type="ECO:0000313" key="4">
    <source>
        <dbReference type="EMBL" id="MBB1126470.1"/>
    </source>
</evidence>
<dbReference type="PANTHER" id="PTHR21666">
    <property type="entry name" value="PEPTIDASE-RELATED"/>
    <property type="match status" value="1"/>
</dbReference>
<dbReference type="PANTHER" id="PTHR21666:SF270">
    <property type="entry name" value="MUREIN HYDROLASE ACTIVATOR ENVC"/>
    <property type="match status" value="1"/>
</dbReference>
<gene>
    <name evidence="4" type="ORF">HUK38_09520</name>
</gene>
<keyword evidence="5" id="KW-1185">Reference proteome</keyword>
<protein>
    <submittedName>
        <fullName evidence="4">Peptidoglycan DD-metalloendopeptidase family protein</fullName>
    </submittedName>
</protein>
<name>A0A839HEC0_9GAMM</name>
<feature type="signal peptide" evidence="2">
    <location>
        <begin position="1"/>
        <end position="24"/>
    </location>
</feature>
<feature type="chain" id="PRO_5032595419" evidence="2">
    <location>
        <begin position="25"/>
        <end position="392"/>
    </location>
</feature>
<dbReference type="CDD" id="cd12797">
    <property type="entry name" value="M23_peptidase"/>
    <property type="match status" value="1"/>
</dbReference>
<evidence type="ECO:0000256" key="2">
    <source>
        <dbReference type="SAM" id="SignalP"/>
    </source>
</evidence>
<dbReference type="Gene3D" id="2.70.70.10">
    <property type="entry name" value="Glucose Permease (Domain IIA)"/>
    <property type="match status" value="1"/>
</dbReference>
<evidence type="ECO:0000313" key="5">
    <source>
        <dbReference type="Proteomes" id="UP000548632"/>
    </source>
</evidence>
<dbReference type="Pfam" id="PF01551">
    <property type="entry name" value="Peptidase_M23"/>
    <property type="match status" value="1"/>
</dbReference>
<dbReference type="InterPro" id="IPR016047">
    <property type="entry name" value="M23ase_b-sheet_dom"/>
</dbReference>
<dbReference type="InterPro" id="IPR011055">
    <property type="entry name" value="Dup_hybrid_motif"/>
</dbReference>
<dbReference type="RefSeq" id="WP_182584101.1">
    <property type="nucleotide sequence ID" value="NZ_JABVCQ010000019.1"/>
</dbReference>
<keyword evidence="1" id="KW-0175">Coiled coil</keyword>
<accession>A0A839HEC0</accession>
<dbReference type="InterPro" id="IPR050570">
    <property type="entry name" value="Cell_wall_metabolism_enzyme"/>
</dbReference>
<dbReference type="SUPFAM" id="SSF51261">
    <property type="entry name" value="Duplicated hybrid motif"/>
    <property type="match status" value="1"/>
</dbReference>
<organism evidence="4 5">
    <name type="scientific">Thiospirillum jenense</name>
    <dbReference type="NCBI Taxonomy" id="1653858"/>
    <lineage>
        <taxon>Bacteria</taxon>
        <taxon>Pseudomonadati</taxon>
        <taxon>Pseudomonadota</taxon>
        <taxon>Gammaproteobacteria</taxon>
        <taxon>Chromatiales</taxon>
        <taxon>Chromatiaceae</taxon>
        <taxon>Thiospirillum</taxon>
    </lineage>
</organism>